<name>A0A563D939_9FLAO</name>
<dbReference type="Proteomes" id="UP000319499">
    <property type="component" value="Unassembled WGS sequence"/>
</dbReference>
<dbReference type="RefSeq" id="WP_146263212.1">
    <property type="nucleotide sequence ID" value="NZ_SELG01000042.1"/>
</dbReference>
<keyword evidence="4" id="KW-1185">Reference proteome</keyword>
<evidence type="ECO:0000313" key="3">
    <source>
        <dbReference type="EMBL" id="TWP26716.1"/>
    </source>
</evidence>
<dbReference type="EMBL" id="SELH01000025">
    <property type="protein sequence ID" value="TWP26716.1"/>
    <property type="molecule type" value="Genomic_DNA"/>
</dbReference>
<feature type="domain" description="UspA" evidence="2">
    <location>
        <begin position="2"/>
        <end position="142"/>
    </location>
</feature>
<dbReference type="InterPro" id="IPR006015">
    <property type="entry name" value="Universal_stress_UspA"/>
</dbReference>
<dbReference type="PANTHER" id="PTHR46268:SF6">
    <property type="entry name" value="UNIVERSAL STRESS PROTEIN UP12"/>
    <property type="match status" value="1"/>
</dbReference>
<dbReference type="CDD" id="cd00293">
    <property type="entry name" value="USP-like"/>
    <property type="match status" value="1"/>
</dbReference>
<dbReference type="Gene3D" id="3.40.50.620">
    <property type="entry name" value="HUPs"/>
    <property type="match status" value="1"/>
</dbReference>
<comment type="similarity">
    <text evidence="1">Belongs to the universal stress protein A family.</text>
</comment>
<accession>A0A563D939</accession>
<dbReference type="PRINTS" id="PR01438">
    <property type="entry name" value="UNVRSLSTRESS"/>
</dbReference>
<protein>
    <submittedName>
        <fullName evidence="3">Universal stress protein</fullName>
    </submittedName>
</protein>
<reference evidence="3 4" key="1">
    <citation type="submission" date="2019-02" db="EMBL/GenBank/DDBJ databases">
        <title>Apibacter muscae sp. nov.: a novel member of the house fly microbiota.</title>
        <authorList>
            <person name="Park R."/>
        </authorList>
    </citation>
    <scope>NUCLEOTIDE SEQUENCE [LARGE SCALE GENOMIC DNA]</scope>
    <source>
        <strain evidence="3 4">AL1</strain>
    </source>
</reference>
<dbReference type="Pfam" id="PF00582">
    <property type="entry name" value="Usp"/>
    <property type="match status" value="1"/>
</dbReference>
<dbReference type="InterPro" id="IPR014729">
    <property type="entry name" value="Rossmann-like_a/b/a_fold"/>
</dbReference>
<proteinExistence type="inferred from homology"/>
<evidence type="ECO:0000259" key="2">
    <source>
        <dbReference type="Pfam" id="PF00582"/>
    </source>
</evidence>
<comment type="caution">
    <text evidence="3">The sequence shown here is derived from an EMBL/GenBank/DDBJ whole genome shotgun (WGS) entry which is preliminary data.</text>
</comment>
<dbReference type="SUPFAM" id="SSF52402">
    <property type="entry name" value="Adenine nucleotide alpha hydrolases-like"/>
    <property type="match status" value="1"/>
</dbReference>
<dbReference type="PANTHER" id="PTHR46268">
    <property type="entry name" value="STRESS RESPONSE PROTEIN NHAX"/>
    <property type="match status" value="1"/>
</dbReference>
<evidence type="ECO:0000313" key="4">
    <source>
        <dbReference type="Proteomes" id="UP000319499"/>
    </source>
</evidence>
<dbReference type="OrthoDB" id="9788959at2"/>
<dbReference type="InterPro" id="IPR006016">
    <property type="entry name" value="UspA"/>
</dbReference>
<organism evidence="3 4">
    <name type="scientific">Apibacter muscae</name>
    <dbReference type="NCBI Taxonomy" id="2509004"/>
    <lineage>
        <taxon>Bacteria</taxon>
        <taxon>Pseudomonadati</taxon>
        <taxon>Bacteroidota</taxon>
        <taxon>Flavobacteriia</taxon>
        <taxon>Flavobacteriales</taxon>
        <taxon>Weeksellaceae</taxon>
        <taxon>Apibacter</taxon>
    </lineage>
</organism>
<evidence type="ECO:0000256" key="1">
    <source>
        <dbReference type="ARBA" id="ARBA00008791"/>
    </source>
</evidence>
<dbReference type="AlphaFoldDB" id="A0A563D939"/>
<gene>
    <name evidence="3" type="ORF">ETU09_09135</name>
</gene>
<sequence length="148" mass="16557">MNTILVPIDFSNLTDHLLNEAIDYAKDTRSKVYLLHVASLDLGFVIGDLGFQYLPELEDAGMKEEISELKKYESKLKAESIDVEIIIKQGIPSEIILQEAEKLNVRMIVMGSHGKGFFMDVLLGSVSNEIIKKSKIPVLIIPSKILNK</sequence>